<dbReference type="Pfam" id="PF01476">
    <property type="entry name" value="LysM"/>
    <property type="match status" value="1"/>
</dbReference>
<dbReference type="WBParaSite" id="HCON_00140680-00002">
    <property type="protein sequence ID" value="HCON_00140680-00002"/>
    <property type="gene ID" value="HCON_00140680"/>
</dbReference>
<dbReference type="SMART" id="SM00584">
    <property type="entry name" value="TLDc"/>
    <property type="match status" value="1"/>
</dbReference>
<keyword evidence="8" id="KW-1185">Reference proteome</keyword>
<evidence type="ECO:0000259" key="7">
    <source>
        <dbReference type="PROSITE" id="PS51886"/>
    </source>
</evidence>
<proteinExistence type="inferred from homology"/>
<dbReference type="SMART" id="SM00257">
    <property type="entry name" value="LysM"/>
    <property type="match status" value="1"/>
</dbReference>
<feature type="domain" description="TLDc" evidence="7">
    <location>
        <begin position="701"/>
        <end position="873"/>
    </location>
</feature>
<dbReference type="GO" id="GO:0006979">
    <property type="term" value="P:response to oxidative stress"/>
    <property type="evidence" value="ECO:0007669"/>
    <property type="project" value="TreeGrafter"/>
</dbReference>
<dbReference type="Gene3D" id="3.10.350.10">
    <property type="entry name" value="LysM domain"/>
    <property type="match status" value="1"/>
</dbReference>
<dbReference type="OMA" id="THIEGVC"/>
<feature type="compositionally biased region" description="Basic and acidic residues" evidence="5">
    <location>
        <begin position="202"/>
        <end position="212"/>
    </location>
</feature>
<dbReference type="OrthoDB" id="26679at2759"/>
<dbReference type="InterPro" id="IPR036779">
    <property type="entry name" value="LysM_dom_sf"/>
</dbReference>
<protein>
    <recommendedName>
        <fullName evidence="4">Oxidation resistance protein 1</fullName>
    </recommendedName>
</protein>
<reference evidence="9" key="1">
    <citation type="submission" date="2020-12" db="UniProtKB">
        <authorList>
            <consortium name="WormBaseParasite"/>
        </authorList>
    </citation>
    <scope>IDENTIFICATION</scope>
    <source>
        <strain evidence="9">MHco3</strain>
    </source>
</reference>
<dbReference type="GO" id="GO:0005739">
    <property type="term" value="C:mitochondrion"/>
    <property type="evidence" value="ECO:0007669"/>
    <property type="project" value="UniProtKB-SubCell"/>
</dbReference>
<feature type="compositionally biased region" description="Basic and acidic residues" evidence="5">
    <location>
        <begin position="293"/>
        <end position="309"/>
    </location>
</feature>
<dbReference type="InterPro" id="IPR006571">
    <property type="entry name" value="TLDc_dom"/>
</dbReference>
<evidence type="ECO:0000256" key="1">
    <source>
        <dbReference type="ARBA" id="ARBA00004173"/>
    </source>
</evidence>
<dbReference type="PANTHER" id="PTHR23354:SF62">
    <property type="entry name" value="MUSTARD, ISOFORM V"/>
    <property type="match status" value="1"/>
</dbReference>
<name>A0A7I4YV14_HAECO</name>
<dbReference type="PANTHER" id="PTHR23354">
    <property type="entry name" value="NUCLEOLAR PROTEIN 7/ESTROGEN RECEPTOR COACTIVATOR-RELATED"/>
    <property type="match status" value="1"/>
</dbReference>
<feature type="region of interest" description="Disordered" evidence="5">
    <location>
        <begin position="93"/>
        <end position="121"/>
    </location>
</feature>
<comment type="subcellular location">
    <subcellularLocation>
        <location evidence="1">Mitochondrion</location>
    </subcellularLocation>
</comment>
<keyword evidence="3" id="KW-0496">Mitochondrion</keyword>
<dbReference type="InterPro" id="IPR018392">
    <property type="entry name" value="LysM"/>
</dbReference>
<dbReference type="PROSITE" id="PS51886">
    <property type="entry name" value="TLDC"/>
    <property type="match status" value="1"/>
</dbReference>
<evidence type="ECO:0000259" key="6">
    <source>
        <dbReference type="PROSITE" id="PS51782"/>
    </source>
</evidence>
<feature type="domain" description="LysM" evidence="6">
    <location>
        <begin position="12"/>
        <end position="55"/>
    </location>
</feature>
<sequence>MPQSSDKRGKSMDYTVSGTDSLESIAAAHDCTVGELMKLNRMSSRMVFPGQRIQVPFSSRDDVFENDALATSTPRHGKPIAGVESAADGIRKGPGGAVPAQQHRGGSLMKTQSAPLPAPDEADSDCLQRFLKIKVKQVTESDGTVSGTLLVTPNCLMFDPDVNHPLVIENGQDLYGMVANMDEIVSVSVYKEISGLTGDKEEKKKDIFDPNHVRTPATSVSHQDNGAGDVGLPSSGSDPPQVFDDTVEEESVKFSLFQRKDSDGSATSAKGDEANDQTSTKGGSEIFLPCIDEESHNAKTPDEDRRTRTVSDMVTAEEYAQVHTRKRSSTSSSSQDVTDRPRSYSELDASQPPGSISRFSPNAARRSFGKLGRTLSARAKSIHGTVAQGTKQVAHGVVTHTKSAADSLQTGLETGVKAVGEAANAAANQAKAAADVVAAVPGRVVDMGTSLVSDGINGVQEIFNTDVEEQRTASQLKREQSLATLEGLKQRTQQARDVAIAKGKQHMFTCATSADEMPDVFLSVDEIVGRTRSVDETATESPALPYYMAVRLTRKKKKTRRSSLSHTSSVSSYGDEDCPFGNKLKREFWYAIPRCKADNIYNFLLQWSPDKYGQDTTTSTLDESTVASVVNDSSRDDRGFIVLDSTADESLSGDRPAPLFGSSLLNREWELVTVREMCRRLSLDEIEQLEMPIPEGASQSQILDELMIRQIMEILPPRAEGYPWVSIYNSEKHGFSLTTLYRKMVEFDEDLSPVLLIVRDTREHVFGAVVSGAIRPSDHYMGTGDSCLLWRFLGEAPHTRDLRHYNWTGENQFFVNAAKDSLSIGAGGGHYGLWLDADLNHGRSQRCDTFDNEPLSGDKEDFIVQFIEAFGFRM</sequence>
<evidence type="ECO:0000256" key="5">
    <source>
        <dbReference type="SAM" id="MobiDB-lite"/>
    </source>
</evidence>
<comment type="similarity">
    <text evidence="2">Belongs to the OXR1 family.</text>
</comment>
<accession>A0A7I4YV14</accession>
<dbReference type="GO" id="GO:0005634">
    <property type="term" value="C:nucleus"/>
    <property type="evidence" value="ECO:0007669"/>
    <property type="project" value="TreeGrafter"/>
</dbReference>
<evidence type="ECO:0000256" key="4">
    <source>
        <dbReference type="ARBA" id="ARBA00040604"/>
    </source>
</evidence>
<dbReference type="SUPFAM" id="SSF54106">
    <property type="entry name" value="LysM domain"/>
    <property type="match status" value="1"/>
</dbReference>
<feature type="region of interest" description="Disordered" evidence="5">
    <location>
        <begin position="202"/>
        <end position="363"/>
    </location>
</feature>
<dbReference type="AlphaFoldDB" id="A0A7I4YV14"/>
<dbReference type="Pfam" id="PF07534">
    <property type="entry name" value="TLD"/>
    <property type="match status" value="1"/>
</dbReference>
<evidence type="ECO:0000313" key="9">
    <source>
        <dbReference type="WBParaSite" id="HCON_00140680-00002"/>
    </source>
</evidence>
<dbReference type="PROSITE" id="PS51782">
    <property type="entry name" value="LYSM"/>
    <property type="match status" value="1"/>
</dbReference>
<dbReference type="CDD" id="cd00118">
    <property type="entry name" value="LysM"/>
    <property type="match status" value="1"/>
</dbReference>
<evidence type="ECO:0000256" key="3">
    <source>
        <dbReference type="ARBA" id="ARBA00023128"/>
    </source>
</evidence>
<evidence type="ECO:0000256" key="2">
    <source>
        <dbReference type="ARBA" id="ARBA00009540"/>
    </source>
</evidence>
<evidence type="ECO:0000313" key="8">
    <source>
        <dbReference type="Proteomes" id="UP000025227"/>
    </source>
</evidence>
<organism evidence="8 9">
    <name type="scientific">Haemonchus contortus</name>
    <name type="common">Barber pole worm</name>
    <dbReference type="NCBI Taxonomy" id="6289"/>
    <lineage>
        <taxon>Eukaryota</taxon>
        <taxon>Metazoa</taxon>
        <taxon>Ecdysozoa</taxon>
        <taxon>Nematoda</taxon>
        <taxon>Chromadorea</taxon>
        <taxon>Rhabditida</taxon>
        <taxon>Rhabditina</taxon>
        <taxon>Rhabditomorpha</taxon>
        <taxon>Strongyloidea</taxon>
        <taxon>Trichostrongylidae</taxon>
        <taxon>Haemonchus</taxon>
    </lineage>
</organism>
<dbReference type="Proteomes" id="UP000025227">
    <property type="component" value="Unplaced"/>
</dbReference>